<dbReference type="InterPro" id="IPR001962">
    <property type="entry name" value="Asn_synthase"/>
</dbReference>
<gene>
    <name evidence="12" type="ORF">SAMN05216225_101243</name>
</gene>
<evidence type="ECO:0000256" key="4">
    <source>
        <dbReference type="ARBA" id="ARBA00022741"/>
    </source>
</evidence>
<evidence type="ECO:0000256" key="5">
    <source>
        <dbReference type="ARBA" id="ARBA00022840"/>
    </source>
</evidence>
<comment type="pathway">
    <text evidence="1">Amino-acid biosynthesis; L-asparagine biosynthesis; L-asparagine from L-aspartate (L-Gln route): step 1/1.</text>
</comment>
<evidence type="ECO:0000256" key="10">
    <source>
        <dbReference type="PIRSR" id="PIRSR001589-3"/>
    </source>
</evidence>
<feature type="binding site" evidence="9">
    <location>
        <position position="279"/>
    </location>
    <ligand>
        <name>ATP</name>
        <dbReference type="ChEBI" id="CHEBI:30616"/>
    </ligand>
</feature>
<evidence type="ECO:0000256" key="1">
    <source>
        <dbReference type="ARBA" id="ARBA00005187"/>
    </source>
</evidence>
<dbReference type="Pfam" id="PF13537">
    <property type="entry name" value="GATase_7"/>
    <property type="match status" value="1"/>
</dbReference>
<dbReference type="CDD" id="cd00712">
    <property type="entry name" value="AsnB"/>
    <property type="match status" value="1"/>
</dbReference>
<keyword evidence="5 9" id="KW-0067">ATP-binding</keyword>
<dbReference type="Pfam" id="PF00733">
    <property type="entry name" value="Asn_synthase"/>
    <property type="match status" value="1"/>
</dbReference>
<sequence length="629" mass="72682">MFGYVGILPNESSENTLDYGFSENKKRPPMLEGLSVQDETNSAMFQSDLKSNSQIILFDHGRYLLIFNGNILNKESLIKKLKNRGYCFRSKSDTEVIASLFLEQGLDAFLDLRGMFTIVIWDSKTKTTYGVRDPFGIKPIYLLDNEESLVFASEKKKLLTLVNSHTVNKVALQQYFSFQYVPQPRDIVEGIQQLEPGHYFIKPTNKPLRKIRYFNPTFNPVKSNQNLIVNRIQEVLVDSVKQHIMNDVKVGAFLSGGIDSSFITAIAKDFVPDLTTISVGFDIEGYSEIPLAEKTAESIGVDHHSYIVTPEEFVESLPRIIWHLEDPLADPACIPLYFASKEASKYMNVVLSGEGADELFGGYNIYREYLSLRYFNYIPSLLLDFINRLAKIIPEGIKGKSFLERGTTPLENRYIGNAKIFEEQEKQLFLKNYDLQHTYTNITKELFNQIKDYHPSEQMQYIDINTWLSGDILLKANKMTNAHSLELRSPFLDKEVFQVARNISIDCKYHNKTTKYILRKAAEGIVPDHVIHRPKLGFPVPIKHWLRNELYEWAKTLIDESNVDEFINKEYVKSLLAQHINLRADHSRKLWTVLMFMVWHQVFVEDKCLTINEPMHNNDLGRKTILRNR</sequence>
<dbReference type="RefSeq" id="WP_072889513.1">
    <property type="nucleotide sequence ID" value="NZ_FQVW01000012.1"/>
</dbReference>
<feature type="binding site" evidence="9">
    <location>
        <begin position="352"/>
        <end position="353"/>
    </location>
    <ligand>
        <name>ATP</name>
        <dbReference type="ChEBI" id="CHEBI:30616"/>
    </ligand>
</feature>
<dbReference type="GO" id="GO:0005829">
    <property type="term" value="C:cytosol"/>
    <property type="evidence" value="ECO:0007669"/>
    <property type="project" value="TreeGrafter"/>
</dbReference>
<dbReference type="EC" id="6.3.5.4" evidence="3"/>
<dbReference type="PIRSF" id="PIRSF001589">
    <property type="entry name" value="Asn_synthetase_glu-h"/>
    <property type="match status" value="1"/>
</dbReference>
<name>A0A1M5GBU9_9BACI</name>
<dbReference type="STRING" id="930117.SAMN05216225_101243"/>
<dbReference type="InterPro" id="IPR029055">
    <property type="entry name" value="Ntn_hydrolases_N"/>
</dbReference>
<dbReference type="SUPFAM" id="SSF52402">
    <property type="entry name" value="Adenine nucleotide alpha hydrolases-like"/>
    <property type="match status" value="1"/>
</dbReference>
<dbReference type="AlphaFoldDB" id="A0A1M5GBU9"/>
<dbReference type="GO" id="GO:0005524">
    <property type="term" value="F:ATP binding"/>
    <property type="evidence" value="ECO:0007669"/>
    <property type="project" value="UniProtKB-KW"/>
</dbReference>
<evidence type="ECO:0000256" key="2">
    <source>
        <dbReference type="ARBA" id="ARBA00005752"/>
    </source>
</evidence>
<dbReference type="InterPro" id="IPR014729">
    <property type="entry name" value="Rossmann-like_a/b/a_fold"/>
</dbReference>
<dbReference type="InterPro" id="IPR051786">
    <property type="entry name" value="ASN_synthetase/amidase"/>
</dbReference>
<keyword evidence="7" id="KW-0315">Glutamine amidotransferase</keyword>
<dbReference type="NCBIfam" id="TIGR01536">
    <property type="entry name" value="asn_synth_AEB"/>
    <property type="match status" value="1"/>
</dbReference>
<evidence type="ECO:0000256" key="8">
    <source>
        <dbReference type="ARBA" id="ARBA00048741"/>
    </source>
</evidence>
<dbReference type="EMBL" id="FQVW01000012">
    <property type="protein sequence ID" value="SHG01213.1"/>
    <property type="molecule type" value="Genomic_DNA"/>
</dbReference>
<evidence type="ECO:0000313" key="12">
    <source>
        <dbReference type="EMBL" id="SHG01213.1"/>
    </source>
</evidence>
<dbReference type="Gene3D" id="3.40.50.620">
    <property type="entry name" value="HUPs"/>
    <property type="match status" value="1"/>
</dbReference>
<dbReference type="Gene3D" id="3.60.20.10">
    <property type="entry name" value="Glutamine Phosphoribosylpyrophosphate, subunit 1, domain 1"/>
    <property type="match status" value="1"/>
</dbReference>
<evidence type="ECO:0000256" key="7">
    <source>
        <dbReference type="ARBA" id="ARBA00022962"/>
    </source>
</evidence>
<accession>A0A1M5GBU9</accession>
<dbReference type="PANTHER" id="PTHR43284:SF1">
    <property type="entry name" value="ASPARAGINE SYNTHETASE"/>
    <property type="match status" value="1"/>
</dbReference>
<evidence type="ECO:0000313" key="13">
    <source>
        <dbReference type="Proteomes" id="UP000183988"/>
    </source>
</evidence>
<keyword evidence="4 9" id="KW-0547">Nucleotide-binding</keyword>
<feature type="site" description="Important for beta-aspartyl-AMP intermediate formation" evidence="10">
    <location>
        <position position="354"/>
    </location>
</feature>
<dbReference type="GO" id="GO:0004066">
    <property type="term" value="F:asparagine synthase (glutamine-hydrolyzing) activity"/>
    <property type="evidence" value="ECO:0007669"/>
    <property type="project" value="UniProtKB-EC"/>
</dbReference>
<evidence type="ECO:0000256" key="6">
    <source>
        <dbReference type="ARBA" id="ARBA00022888"/>
    </source>
</evidence>
<dbReference type="PROSITE" id="PS51278">
    <property type="entry name" value="GATASE_TYPE_2"/>
    <property type="match status" value="1"/>
</dbReference>
<reference evidence="12 13" key="1">
    <citation type="submission" date="2016-11" db="EMBL/GenBank/DDBJ databases">
        <authorList>
            <person name="Jaros S."/>
            <person name="Januszkiewicz K."/>
            <person name="Wedrychowicz H."/>
        </authorList>
    </citation>
    <scope>NUCLEOTIDE SEQUENCE [LARGE SCALE GENOMIC DNA]</scope>
    <source>
        <strain evidence="12 13">IBRC-M 10683</strain>
    </source>
</reference>
<feature type="domain" description="Glutamine amidotransferase type-2" evidence="11">
    <location>
        <begin position="1"/>
        <end position="205"/>
    </location>
</feature>
<organism evidence="12 13">
    <name type="scientific">Ornithinibacillus halophilus</name>
    <dbReference type="NCBI Taxonomy" id="930117"/>
    <lineage>
        <taxon>Bacteria</taxon>
        <taxon>Bacillati</taxon>
        <taxon>Bacillota</taxon>
        <taxon>Bacilli</taxon>
        <taxon>Bacillales</taxon>
        <taxon>Bacillaceae</taxon>
        <taxon>Ornithinibacillus</taxon>
    </lineage>
</organism>
<dbReference type="InterPro" id="IPR006426">
    <property type="entry name" value="Asn_synth_AEB"/>
</dbReference>
<evidence type="ECO:0000256" key="3">
    <source>
        <dbReference type="ARBA" id="ARBA00012737"/>
    </source>
</evidence>
<keyword evidence="6" id="KW-0061">Asparagine biosynthesis</keyword>
<evidence type="ECO:0000256" key="9">
    <source>
        <dbReference type="PIRSR" id="PIRSR001589-2"/>
    </source>
</evidence>
<dbReference type="Proteomes" id="UP000183988">
    <property type="component" value="Unassembled WGS sequence"/>
</dbReference>
<dbReference type="CDD" id="cd01991">
    <property type="entry name" value="Asn_synthase_B_C"/>
    <property type="match status" value="1"/>
</dbReference>
<feature type="binding site" evidence="9">
    <location>
        <position position="93"/>
    </location>
    <ligand>
        <name>L-glutamine</name>
        <dbReference type="ChEBI" id="CHEBI:58359"/>
    </ligand>
</feature>
<keyword evidence="6" id="KW-0028">Amino-acid biosynthesis</keyword>
<keyword evidence="13" id="KW-1185">Reference proteome</keyword>
<proteinExistence type="inferred from homology"/>
<dbReference type="GO" id="GO:0006529">
    <property type="term" value="P:asparagine biosynthetic process"/>
    <property type="evidence" value="ECO:0007669"/>
    <property type="project" value="UniProtKB-KW"/>
</dbReference>
<dbReference type="SUPFAM" id="SSF56235">
    <property type="entry name" value="N-terminal nucleophile aminohydrolases (Ntn hydrolases)"/>
    <property type="match status" value="1"/>
</dbReference>
<comment type="similarity">
    <text evidence="2">Belongs to the asparagine synthetase family.</text>
</comment>
<protein>
    <recommendedName>
        <fullName evidence="3">asparagine synthase (glutamine-hydrolyzing)</fullName>
        <ecNumber evidence="3">6.3.5.4</ecNumber>
    </recommendedName>
</protein>
<dbReference type="InterPro" id="IPR017932">
    <property type="entry name" value="GATase_2_dom"/>
</dbReference>
<dbReference type="PANTHER" id="PTHR43284">
    <property type="entry name" value="ASPARAGINE SYNTHETASE (GLUTAMINE-HYDROLYZING)"/>
    <property type="match status" value="1"/>
</dbReference>
<dbReference type="OrthoDB" id="9763290at2"/>
<comment type="catalytic activity">
    <reaction evidence="8">
        <text>L-aspartate + L-glutamine + ATP + H2O = L-asparagine + L-glutamate + AMP + diphosphate + H(+)</text>
        <dbReference type="Rhea" id="RHEA:12228"/>
        <dbReference type="ChEBI" id="CHEBI:15377"/>
        <dbReference type="ChEBI" id="CHEBI:15378"/>
        <dbReference type="ChEBI" id="CHEBI:29985"/>
        <dbReference type="ChEBI" id="CHEBI:29991"/>
        <dbReference type="ChEBI" id="CHEBI:30616"/>
        <dbReference type="ChEBI" id="CHEBI:33019"/>
        <dbReference type="ChEBI" id="CHEBI:58048"/>
        <dbReference type="ChEBI" id="CHEBI:58359"/>
        <dbReference type="ChEBI" id="CHEBI:456215"/>
        <dbReference type="EC" id="6.3.5.4"/>
    </reaction>
</comment>
<dbReference type="InterPro" id="IPR033738">
    <property type="entry name" value="AsnB_N"/>
</dbReference>
<evidence type="ECO:0000259" key="11">
    <source>
        <dbReference type="PROSITE" id="PS51278"/>
    </source>
</evidence>